<dbReference type="Gene3D" id="2.40.30.130">
    <property type="match status" value="1"/>
</dbReference>
<feature type="binding site" evidence="14">
    <location>
        <position position="552"/>
    </location>
    <ligand>
        <name>Zn(2+)</name>
        <dbReference type="ChEBI" id="CHEBI:29105"/>
    </ligand>
</feature>
<reference evidence="16" key="2">
    <citation type="submission" date="2025-09" db="UniProtKB">
        <authorList>
            <consortium name="Ensembl"/>
        </authorList>
    </citation>
    <scope>IDENTIFICATION</scope>
</reference>
<dbReference type="InterPro" id="IPR018163">
    <property type="entry name" value="Thr/Ala-tRNA-synth_IIc_edit"/>
</dbReference>
<evidence type="ECO:0000256" key="3">
    <source>
        <dbReference type="ARBA" id="ARBA00017959"/>
    </source>
</evidence>
<dbReference type="NCBIfam" id="TIGR00344">
    <property type="entry name" value="alaS"/>
    <property type="match status" value="1"/>
</dbReference>
<dbReference type="InterPro" id="IPR045864">
    <property type="entry name" value="aa-tRNA-synth_II/BPL/LPL"/>
</dbReference>
<dbReference type="Gene3D" id="3.30.980.10">
    <property type="entry name" value="Threonyl-trna Synthetase, Chain A, domain 2"/>
    <property type="match status" value="1"/>
</dbReference>
<accession>A0A674DUG8</accession>
<evidence type="ECO:0000313" key="17">
    <source>
        <dbReference type="Proteomes" id="UP000472277"/>
    </source>
</evidence>
<keyword evidence="8 14" id="KW-0862">Zinc</keyword>
<keyword evidence="4 14" id="KW-0820">tRNA-binding</keyword>
<dbReference type="AlphaFoldDB" id="A0A674DUG8"/>
<dbReference type="InterPro" id="IPR018164">
    <property type="entry name" value="Ala-tRNA-synth_IIc_N"/>
</dbReference>
<gene>
    <name evidence="16" type="primary">AARS2</name>
    <name evidence="14" type="synonym">AARS</name>
    <name evidence="16" type="synonym">aars2</name>
</gene>
<keyword evidence="12 14" id="KW-0030">Aminoacyl-tRNA synthetase</keyword>
<comment type="cofactor">
    <cofactor evidence="14">
        <name>Zn(2+)</name>
        <dbReference type="ChEBI" id="CHEBI:29105"/>
    </cofactor>
    <text evidence="14">Binds 1 zinc ion per subunit.</text>
</comment>
<dbReference type="PANTHER" id="PTHR11777">
    <property type="entry name" value="ALANYL-TRNA SYNTHETASE"/>
    <property type="match status" value="1"/>
</dbReference>
<keyword evidence="11 14" id="KW-0648">Protein biosynthesis</keyword>
<dbReference type="GO" id="GO:0005524">
    <property type="term" value="F:ATP binding"/>
    <property type="evidence" value="ECO:0007669"/>
    <property type="project" value="UniProtKB-UniRule"/>
</dbReference>
<evidence type="ECO:0000256" key="11">
    <source>
        <dbReference type="ARBA" id="ARBA00022917"/>
    </source>
</evidence>
<keyword evidence="5 14" id="KW-0436">Ligase</keyword>
<dbReference type="GO" id="GO:0002161">
    <property type="term" value="F:aminoacyl-tRNA deacylase activity"/>
    <property type="evidence" value="ECO:0007669"/>
    <property type="project" value="TreeGrafter"/>
</dbReference>
<comment type="domain">
    <text evidence="14">Consists of three domains; the N-terminal catalytic domain, the editing domain and the C-terminal C-Ala domain. The editing domain removes incorrectly charged amino acids, while the C-Ala domain, along with tRNA(Ala), serves as a bridge to cooperatively bring together the editing and aminoacylation centers thus stimulating deacylation of misacylated tRNAs.</text>
</comment>
<dbReference type="EC" id="6.1.1.7" evidence="2"/>
<comment type="similarity">
    <text evidence="1">Belongs to the class-II aminoacyl-tRNA synthetase family. Alax-L subfamily.</text>
</comment>
<evidence type="ECO:0000256" key="9">
    <source>
        <dbReference type="ARBA" id="ARBA00022840"/>
    </source>
</evidence>
<dbReference type="HAMAP" id="MF_00036_B">
    <property type="entry name" value="Ala_tRNA_synth_B"/>
    <property type="match status" value="1"/>
</dbReference>
<keyword evidence="6 14" id="KW-0479">Metal-binding</keyword>
<dbReference type="SUPFAM" id="SSF101353">
    <property type="entry name" value="Putative anticodon-binding domain of alanyl-tRNA synthetase (AlaRS)"/>
    <property type="match status" value="1"/>
</dbReference>
<dbReference type="InterPro" id="IPR009000">
    <property type="entry name" value="Transl_B-barrel_sf"/>
</dbReference>
<evidence type="ECO:0000256" key="13">
    <source>
        <dbReference type="ARBA" id="ARBA00048300"/>
    </source>
</evidence>
<dbReference type="FunFam" id="3.30.930.10:FF:000011">
    <property type="entry name" value="Alanine--tRNA ligase, cytoplasmic"/>
    <property type="match status" value="1"/>
</dbReference>
<evidence type="ECO:0000256" key="7">
    <source>
        <dbReference type="ARBA" id="ARBA00022741"/>
    </source>
</evidence>
<dbReference type="InterPro" id="IPR018165">
    <property type="entry name" value="Ala-tRNA-synth_IIc_core"/>
</dbReference>
<dbReference type="PRINTS" id="PR00980">
    <property type="entry name" value="TRNASYNTHALA"/>
</dbReference>
<dbReference type="PROSITE" id="PS50860">
    <property type="entry name" value="AA_TRNA_LIGASE_II_ALA"/>
    <property type="match status" value="1"/>
</dbReference>
<evidence type="ECO:0000313" key="16">
    <source>
        <dbReference type="Ensembl" id="ENSSTUP00000099438.1"/>
    </source>
</evidence>
<dbReference type="GO" id="GO:0004813">
    <property type="term" value="F:alanine-tRNA ligase activity"/>
    <property type="evidence" value="ECO:0007669"/>
    <property type="project" value="UniProtKB-UniRule"/>
</dbReference>
<evidence type="ECO:0000256" key="2">
    <source>
        <dbReference type="ARBA" id="ARBA00013168"/>
    </source>
</evidence>
<dbReference type="SMART" id="SM00863">
    <property type="entry name" value="tRNA_SAD"/>
    <property type="match status" value="1"/>
</dbReference>
<dbReference type="InterPro" id="IPR002318">
    <property type="entry name" value="Ala-tRNA-lgiase_IIc"/>
</dbReference>
<keyword evidence="17" id="KW-1185">Reference proteome</keyword>
<dbReference type="SUPFAM" id="SSF50447">
    <property type="entry name" value="Translation proteins"/>
    <property type="match status" value="1"/>
</dbReference>
<evidence type="ECO:0000256" key="6">
    <source>
        <dbReference type="ARBA" id="ARBA00022723"/>
    </source>
</evidence>
<comment type="catalytic activity">
    <reaction evidence="13 14">
        <text>tRNA(Ala) + L-alanine + ATP = L-alanyl-tRNA(Ala) + AMP + diphosphate</text>
        <dbReference type="Rhea" id="RHEA:12540"/>
        <dbReference type="Rhea" id="RHEA-COMP:9657"/>
        <dbReference type="Rhea" id="RHEA-COMP:9923"/>
        <dbReference type="ChEBI" id="CHEBI:30616"/>
        <dbReference type="ChEBI" id="CHEBI:33019"/>
        <dbReference type="ChEBI" id="CHEBI:57972"/>
        <dbReference type="ChEBI" id="CHEBI:78442"/>
        <dbReference type="ChEBI" id="CHEBI:78497"/>
        <dbReference type="ChEBI" id="CHEBI:456215"/>
        <dbReference type="EC" id="6.1.1.7"/>
    </reaction>
</comment>
<evidence type="ECO:0000256" key="5">
    <source>
        <dbReference type="ARBA" id="ARBA00022598"/>
    </source>
</evidence>
<dbReference type="Proteomes" id="UP000472277">
    <property type="component" value="Chromosome 14"/>
</dbReference>
<dbReference type="Gene3D" id="3.30.930.10">
    <property type="entry name" value="Bira Bifunctional Protein, Domain 2"/>
    <property type="match status" value="1"/>
</dbReference>
<feature type="binding site" evidence="14">
    <location>
        <position position="665"/>
    </location>
    <ligand>
        <name>Zn(2+)</name>
        <dbReference type="ChEBI" id="CHEBI:29105"/>
    </ligand>
</feature>
<dbReference type="InterPro" id="IPR018162">
    <property type="entry name" value="Ala-tRNA-ligase_IIc_anticod-bd"/>
</dbReference>
<protein>
    <recommendedName>
        <fullName evidence="3">Alanine--tRNA ligase</fullName>
        <ecNumber evidence="2">6.1.1.7</ecNumber>
    </recommendedName>
</protein>
<evidence type="ECO:0000256" key="12">
    <source>
        <dbReference type="ARBA" id="ARBA00023146"/>
    </source>
</evidence>
<sequence>MNQFKPIFLGAADPRSEMATYRRVVNSQKCVRAGGKHNDLEDVGRDVYHHTFFEMLGNWSFGDYFKEEACIMAWRLLTEEYRIPPERLYVSYFAGDATSGLPADEETRHIWLSMGVPSDHLLPFGMKDNFWEMGEIGPCGPCTEIHYDHIGGRNAASLVNADSPDVVEIWNLVFMQYNREADHSLRSLPQFSVDTGMGLERLVTVLQGQRSNYDTDLFTPLLSAIQQSSNCPEYRGRTGEADVGKVDMAYRVVADHVRTLSVCIADGVYPGMSGAELVLRRILRRAVRFSTEVLQAPEGVLASLVPTVAHILIYFIYFQIMDIINENEAQFLSSLKQGRRVIDRTLQRLEKNDTLFPVPVAWSLHRNLGFPLDLIGLMLEEQGLSVDQRALDVLAIENEKVQTSGDTLVHLDLHSLAQLQSGEVPHTDDSPKYHYSLTQDGKYVFQPCHATVQALYCGQTLVSEVAGGQRCGVVLDRTCFYAEQGGQSHDQGYFIRDGLPDVLYPVEDVQLAGGYVVHQVTAAEVLRKGDQVQLYLDEPQRLACMVKHTATHVLNFALRQLLGSSVEQRGSHVAADRLRFDFSGSLSIPQLQEIERSIHNIITENNAVYIEEVPLARAKDIPGLRTVDEVYPDPVRVVSVAVPVADLYDSQTDRWTSVELCCGTHLLTTGEIGDLVIISERQMVKGISRIVAVTGDDAREVCLICVLSQAVDCTPIPQWKRRELQTRLKGLQRTTNTSIRKLETKEVSQAHNPIVLSNVALSASDWALTVCVRLGGNAGGSATVAKGTGSVANLTEALRCAEEYAQDKTQNRC</sequence>
<comment type="subunit">
    <text evidence="14">Monomer. Interacts with ANKRD16; the interaction is direct.</text>
</comment>
<dbReference type="Ensembl" id="ENSSTUT00000106720.1">
    <property type="protein sequence ID" value="ENSSTUP00000099438.1"/>
    <property type="gene ID" value="ENSSTUG00000044176.1"/>
</dbReference>
<dbReference type="InterPro" id="IPR023033">
    <property type="entry name" value="Ala_tRNA_ligase_euk/bac"/>
</dbReference>
<dbReference type="InterPro" id="IPR050058">
    <property type="entry name" value="Ala-tRNA_ligase"/>
</dbReference>
<organism evidence="16 17">
    <name type="scientific">Salmo trutta</name>
    <name type="common">Brown trout</name>
    <dbReference type="NCBI Taxonomy" id="8032"/>
    <lineage>
        <taxon>Eukaryota</taxon>
        <taxon>Metazoa</taxon>
        <taxon>Chordata</taxon>
        <taxon>Craniata</taxon>
        <taxon>Vertebrata</taxon>
        <taxon>Euteleostomi</taxon>
        <taxon>Actinopterygii</taxon>
        <taxon>Neopterygii</taxon>
        <taxon>Teleostei</taxon>
        <taxon>Protacanthopterygii</taxon>
        <taxon>Salmoniformes</taxon>
        <taxon>Salmonidae</taxon>
        <taxon>Salmoninae</taxon>
        <taxon>Salmo</taxon>
    </lineage>
</organism>
<feature type="domain" description="Alanyl-transfer RNA synthetases family profile" evidence="15">
    <location>
        <begin position="1"/>
        <end position="698"/>
    </location>
</feature>
<evidence type="ECO:0000256" key="14">
    <source>
        <dbReference type="HAMAP-Rule" id="MF_03133"/>
    </source>
</evidence>
<proteinExistence type="inferred from homology"/>
<evidence type="ECO:0000256" key="8">
    <source>
        <dbReference type="ARBA" id="ARBA00022833"/>
    </source>
</evidence>
<dbReference type="GeneTree" id="ENSGT00940000158246"/>
<dbReference type="GO" id="GO:0008270">
    <property type="term" value="F:zinc ion binding"/>
    <property type="evidence" value="ECO:0007669"/>
    <property type="project" value="UniProtKB-UniRule"/>
</dbReference>
<feature type="binding site" evidence="14">
    <location>
        <position position="548"/>
    </location>
    <ligand>
        <name>Zn(2+)</name>
        <dbReference type="ChEBI" id="CHEBI:29105"/>
    </ligand>
</feature>
<keyword evidence="10 14" id="KW-0694">RNA-binding</keyword>
<keyword evidence="9 14" id="KW-0067">ATP-binding</keyword>
<dbReference type="SUPFAM" id="SSF55681">
    <property type="entry name" value="Class II aaRS and biotin synthetases"/>
    <property type="match status" value="1"/>
</dbReference>
<dbReference type="SUPFAM" id="SSF55186">
    <property type="entry name" value="ThrRS/AlaRS common domain"/>
    <property type="match status" value="1"/>
</dbReference>
<feature type="binding site" evidence="14">
    <location>
        <position position="661"/>
    </location>
    <ligand>
        <name>Zn(2+)</name>
        <dbReference type="ChEBI" id="CHEBI:29105"/>
    </ligand>
</feature>
<dbReference type="Pfam" id="PF01411">
    <property type="entry name" value="tRNA-synt_2c"/>
    <property type="match status" value="1"/>
</dbReference>
<dbReference type="FunFam" id="3.30.980.10:FF:000004">
    <property type="entry name" value="Alanine--tRNA ligase, cytoplasmic"/>
    <property type="match status" value="1"/>
</dbReference>
<comment type="function">
    <text evidence="14">Catalyzes the attachment of alanine to tRNA(Ala) in a two-step reaction: alanine is first activated by ATP to form Ala-AMP and then transferred to the acceptor end of tRNA(Ala). Also edits incorrectly charged tRNA(Ala) via its editing domain.</text>
</comment>
<evidence type="ECO:0000256" key="4">
    <source>
        <dbReference type="ARBA" id="ARBA00022555"/>
    </source>
</evidence>
<dbReference type="PANTHER" id="PTHR11777:SF8">
    <property type="entry name" value="ALANINE--TRNA LIGASE, MITOCHONDRIAL"/>
    <property type="match status" value="1"/>
</dbReference>
<evidence type="ECO:0000256" key="1">
    <source>
        <dbReference type="ARBA" id="ARBA00008429"/>
    </source>
</evidence>
<dbReference type="GO" id="GO:0005739">
    <property type="term" value="C:mitochondrion"/>
    <property type="evidence" value="ECO:0007669"/>
    <property type="project" value="TreeGrafter"/>
</dbReference>
<name>A0A674DUG8_SALTR</name>
<dbReference type="CDD" id="cd00673">
    <property type="entry name" value="AlaRS_core"/>
    <property type="match status" value="1"/>
</dbReference>
<reference evidence="16" key="1">
    <citation type="submission" date="2025-08" db="UniProtKB">
        <authorList>
            <consortium name="Ensembl"/>
        </authorList>
    </citation>
    <scope>IDENTIFICATION</scope>
</reference>
<evidence type="ECO:0000259" key="15">
    <source>
        <dbReference type="PROSITE" id="PS50860"/>
    </source>
</evidence>
<evidence type="ECO:0000256" key="10">
    <source>
        <dbReference type="ARBA" id="ARBA00022884"/>
    </source>
</evidence>
<dbReference type="InterPro" id="IPR012947">
    <property type="entry name" value="tRNA_SAD"/>
</dbReference>
<keyword evidence="7 14" id="KW-0547">Nucleotide-binding</keyword>
<dbReference type="GO" id="GO:0000049">
    <property type="term" value="F:tRNA binding"/>
    <property type="evidence" value="ECO:0007669"/>
    <property type="project" value="UniProtKB-KW"/>
</dbReference>
<dbReference type="GO" id="GO:0006419">
    <property type="term" value="P:alanyl-tRNA aminoacylation"/>
    <property type="evidence" value="ECO:0007669"/>
    <property type="project" value="InterPro"/>
</dbReference>
<dbReference type="Pfam" id="PF07973">
    <property type="entry name" value="tRNA_SAD"/>
    <property type="match status" value="1"/>
</dbReference>